<protein>
    <recommendedName>
        <fullName evidence="2">J domain-containing protein</fullName>
    </recommendedName>
</protein>
<dbReference type="AlphaFoldDB" id="A0A0F9V6N2"/>
<name>A0A0F9V6N2_9ZZZZ</name>
<organism evidence="1">
    <name type="scientific">marine sediment metagenome</name>
    <dbReference type="NCBI Taxonomy" id="412755"/>
    <lineage>
        <taxon>unclassified sequences</taxon>
        <taxon>metagenomes</taxon>
        <taxon>ecological metagenomes</taxon>
    </lineage>
</organism>
<proteinExistence type="predicted"/>
<evidence type="ECO:0000313" key="1">
    <source>
        <dbReference type="EMBL" id="KKN69196.1"/>
    </source>
</evidence>
<sequence length="174" mass="19789">MSYRLYSKVSCYETEQDLGVTFGRWGHLEWSVEYNVNSRRRSSEAYSFGVEERAVTVRWRRPDGSPMVLSMADQDRPRDNVRVLYLAIDSIRLNEKRGIDSSVMRAAYIQLAAPSEGDPYAAVGIDPGTAFEDARVTFRRKAKEAHPDTGGSDVEMRTLTVAWRRLCELEGWSG</sequence>
<accession>A0A0F9V6N2</accession>
<dbReference type="SUPFAM" id="SSF46565">
    <property type="entry name" value="Chaperone J-domain"/>
    <property type="match status" value="1"/>
</dbReference>
<dbReference type="Gene3D" id="1.10.287.110">
    <property type="entry name" value="DnaJ domain"/>
    <property type="match status" value="1"/>
</dbReference>
<gene>
    <name evidence="1" type="ORF">LCGC14_0443720</name>
</gene>
<comment type="caution">
    <text evidence="1">The sequence shown here is derived from an EMBL/GenBank/DDBJ whole genome shotgun (WGS) entry which is preliminary data.</text>
</comment>
<reference evidence="1" key="1">
    <citation type="journal article" date="2015" name="Nature">
        <title>Complex archaea that bridge the gap between prokaryotes and eukaryotes.</title>
        <authorList>
            <person name="Spang A."/>
            <person name="Saw J.H."/>
            <person name="Jorgensen S.L."/>
            <person name="Zaremba-Niedzwiedzka K."/>
            <person name="Martijn J."/>
            <person name="Lind A.E."/>
            <person name="van Eijk R."/>
            <person name="Schleper C."/>
            <person name="Guy L."/>
            <person name="Ettema T.J."/>
        </authorList>
    </citation>
    <scope>NUCLEOTIDE SEQUENCE</scope>
</reference>
<dbReference type="EMBL" id="LAZR01000431">
    <property type="protein sequence ID" value="KKN69196.1"/>
    <property type="molecule type" value="Genomic_DNA"/>
</dbReference>
<evidence type="ECO:0008006" key="2">
    <source>
        <dbReference type="Google" id="ProtNLM"/>
    </source>
</evidence>
<dbReference type="InterPro" id="IPR036869">
    <property type="entry name" value="J_dom_sf"/>
</dbReference>